<dbReference type="AlphaFoldDB" id="A7TSD5"/>
<keyword evidence="5" id="KW-0539">Nucleus</keyword>
<evidence type="ECO:0000256" key="4">
    <source>
        <dbReference type="ARBA" id="ARBA00023204"/>
    </source>
</evidence>
<feature type="domain" description="Rad4 beta-hairpin" evidence="6">
    <location>
        <begin position="460"/>
        <end position="516"/>
    </location>
</feature>
<dbReference type="OMA" id="QWKFLGR"/>
<dbReference type="Pfam" id="PF10405">
    <property type="entry name" value="BHD_3"/>
    <property type="match status" value="1"/>
</dbReference>
<dbReference type="SMART" id="SM01031">
    <property type="entry name" value="BHD_2"/>
    <property type="match status" value="1"/>
</dbReference>
<dbReference type="Gene3D" id="3.30.70.2460">
    <property type="entry name" value="Rad4, beta-hairpin domain BHD3"/>
    <property type="match status" value="1"/>
</dbReference>
<dbReference type="GO" id="GO:0000111">
    <property type="term" value="C:nucleotide-excision repair factor 2 complex"/>
    <property type="evidence" value="ECO:0007669"/>
    <property type="project" value="TreeGrafter"/>
</dbReference>
<dbReference type="RefSeq" id="XP_001642678.1">
    <property type="nucleotide sequence ID" value="XM_001642628.1"/>
</dbReference>
<comment type="subcellular location">
    <subcellularLocation>
        <location evidence="1">Nucleus</location>
    </subcellularLocation>
</comment>
<dbReference type="GO" id="GO:0003684">
    <property type="term" value="F:damaged DNA binding"/>
    <property type="evidence" value="ECO:0007669"/>
    <property type="project" value="InterPro"/>
</dbReference>
<dbReference type="Proteomes" id="UP000000267">
    <property type="component" value="Unassembled WGS sequence"/>
</dbReference>
<keyword evidence="9" id="KW-1185">Reference proteome</keyword>
<dbReference type="PANTHER" id="PTHR12135">
    <property type="entry name" value="DNA REPAIR PROTEIN XP-C / RAD4"/>
    <property type="match status" value="1"/>
</dbReference>
<dbReference type="InterPro" id="IPR018326">
    <property type="entry name" value="Rad4_beta-hairpin_dom1"/>
</dbReference>
<dbReference type="GO" id="GO:0071942">
    <property type="term" value="C:XPC complex"/>
    <property type="evidence" value="ECO:0007669"/>
    <property type="project" value="TreeGrafter"/>
</dbReference>
<dbReference type="GO" id="GO:0005737">
    <property type="term" value="C:cytoplasm"/>
    <property type="evidence" value="ECO:0007669"/>
    <property type="project" value="TreeGrafter"/>
</dbReference>
<dbReference type="GO" id="GO:0006289">
    <property type="term" value="P:nucleotide-excision repair"/>
    <property type="evidence" value="ECO:0007669"/>
    <property type="project" value="EnsemblFungi"/>
</dbReference>
<evidence type="ECO:0000256" key="1">
    <source>
        <dbReference type="ARBA" id="ARBA00004123"/>
    </source>
</evidence>
<evidence type="ECO:0000313" key="8">
    <source>
        <dbReference type="EMBL" id="EDO14820.1"/>
    </source>
</evidence>
<keyword evidence="3" id="KW-0227">DNA damage</keyword>
<dbReference type="Pfam" id="PF10403">
    <property type="entry name" value="BHD_1"/>
    <property type="match status" value="1"/>
</dbReference>
<reference evidence="8 9" key="1">
    <citation type="journal article" date="2007" name="Proc. Natl. Acad. Sci. U.S.A.">
        <title>Independent sorting-out of thousands of duplicated gene pairs in two yeast species descended from a whole-genome duplication.</title>
        <authorList>
            <person name="Scannell D.R."/>
            <person name="Frank A.C."/>
            <person name="Conant G.C."/>
            <person name="Byrne K.P."/>
            <person name="Woolfit M."/>
            <person name="Wolfe K.H."/>
        </authorList>
    </citation>
    <scope>NUCLEOTIDE SEQUENCE [LARGE SCALE GENOMIC DNA]</scope>
    <source>
        <strain evidence="9">ATCC 22028 / DSM 70294 / BCRC 21397 / CBS 2163 / NBRC 10782 / NRRL Y-8283 / UCD 57-17</strain>
    </source>
</reference>
<dbReference type="InterPro" id="IPR018328">
    <property type="entry name" value="Rad4_beta-hairpin_dom3"/>
</dbReference>
<organism evidence="9">
    <name type="scientific">Vanderwaltozyma polyspora (strain ATCC 22028 / DSM 70294 / BCRC 21397 / CBS 2163 / NBRC 10782 / NRRL Y-8283 / UCD 57-17)</name>
    <name type="common">Kluyveromyces polysporus</name>
    <dbReference type="NCBI Taxonomy" id="436907"/>
    <lineage>
        <taxon>Eukaryota</taxon>
        <taxon>Fungi</taxon>
        <taxon>Dikarya</taxon>
        <taxon>Ascomycota</taxon>
        <taxon>Saccharomycotina</taxon>
        <taxon>Saccharomycetes</taxon>
        <taxon>Saccharomycetales</taxon>
        <taxon>Saccharomycetaceae</taxon>
        <taxon>Vanderwaltozyma</taxon>
    </lineage>
</organism>
<evidence type="ECO:0000259" key="7">
    <source>
        <dbReference type="SMART" id="SM01032"/>
    </source>
</evidence>
<dbReference type="OrthoDB" id="300780at2759"/>
<dbReference type="InterPro" id="IPR036985">
    <property type="entry name" value="Transglutaminase-like_sf"/>
</dbReference>
<evidence type="ECO:0000256" key="3">
    <source>
        <dbReference type="ARBA" id="ARBA00022763"/>
    </source>
</evidence>
<dbReference type="eggNOG" id="KOG2179">
    <property type="taxonomic scope" value="Eukaryota"/>
</dbReference>
<dbReference type="SMART" id="SM01032">
    <property type="entry name" value="BHD_3"/>
    <property type="match status" value="1"/>
</dbReference>
<dbReference type="GO" id="GO:0003697">
    <property type="term" value="F:single-stranded DNA binding"/>
    <property type="evidence" value="ECO:0007669"/>
    <property type="project" value="TreeGrafter"/>
</dbReference>
<dbReference type="Gene3D" id="3.90.260.10">
    <property type="entry name" value="Transglutaminase-like"/>
    <property type="match status" value="1"/>
</dbReference>
<dbReference type="InterPro" id="IPR042488">
    <property type="entry name" value="Rad4_BHD3_sf"/>
</dbReference>
<dbReference type="PANTHER" id="PTHR12135:SF2">
    <property type="entry name" value="DNA REPAIR PROTEIN RAD34"/>
    <property type="match status" value="1"/>
</dbReference>
<evidence type="ECO:0000256" key="5">
    <source>
        <dbReference type="ARBA" id="ARBA00023242"/>
    </source>
</evidence>
<keyword evidence="4" id="KW-0234">DNA repair</keyword>
<dbReference type="HOGENOM" id="CLU_028212_0_0_1"/>
<name>A7TSD5_VANPO</name>
<evidence type="ECO:0000256" key="2">
    <source>
        <dbReference type="ARBA" id="ARBA00009525"/>
    </source>
</evidence>
<evidence type="ECO:0008006" key="10">
    <source>
        <dbReference type="Google" id="ProtNLM"/>
    </source>
</evidence>
<gene>
    <name evidence="8" type="ORF">Kpol_339p7</name>
</gene>
<protein>
    <recommendedName>
        <fullName evidence="10">Rad4 beta-hairpin domain-containing protein</fullName>
    </recommendedName>
</protein>
<dbReference type="PhylomeDB" id="A7TSD5"/>
<dbReference type="GO" id="GO:0006298">
    <property type="term" value="P:mismatch repair"/>
    <property type="evidence" value="ECO:0007669"/>
    <property type="project" value="TreeGrafter"/>
</dbReference>
<dbReference type="GeneID" id="5542847"/>
<dbReference type="InterPro" id="IPR004583">
    <property type="entry name" value="DNA_repair_Rad4"/>
</dbReference>
<dbReference type="FunCoup" id="A7TSD5">
    <property type="interactions" value="99"/>
</dbReference>
<feature type="domain" description="Rad4 beta-hairpin" evidence="7">
    <location>
        <begin position="541"/>
        <end position="623"/>
    </location>
</feature>
<dbReference type="KEGG" id="vpo:Kpol_339p7"/>
<comment type="similarity">
    <text evidence="2">Belongs to the XPC family.</text>
</comment>
<evidence type="ECO:0000259" key="6">
    <source>
        <dbReference type="SMART" id="SM01031"/>
    </source>
</evidence>
<dbReference type="STRING" id="436907.A7TSD5"/>
<accession>A7TSD5</accession>
<evidence type="ECO:0000313" key="9">
    <source>
        <dbReference type="Proteomes" id="UP000000267"/>
    </source>
</evidence>
<sequence length="656" mass="77045">MDADEDFQYTTENIDEISDSSDEEDFEWEDVNLDSEIVVTLDNPDTSHVFKRGEKIKKVSNQYQKLKYGLQLAEIPLFLRTLKERSSWAKDERLNRRLKRSVPKLIMKKFKKWSSENSEQRPKMLRTLLLGLILWFRTNYKINANGFRQNFNRLQYLIRYYNSSSKSLSERATYLLNHEYIHYGSRPSNIDSVDGIRNMAKQKMANRDILCLFFIIILKNLLPAKYELFLCFALPLHDFEMTSTNLKYQINENIGTIPNRFDSDLLVPNFWIELKTIENELYIIDPIVSVKESNMVFRQNENRVSDVFKPKHDFKSQIVQKFDYVAKININTSSISDVSPRYISDLCFRYFPIQPYSSLSKSRNIKSYQLYIASICKLNENNSGNCDIDFESMEKLAFKHYTLPNSYLDMKKAVNFIVPSLLKSNETLDSDSVSIGEFSYNINNKVVKELIYWKNAVTQLKSRQHWAILGRTVKECSTPVKFKKYLTMKGRRDSKIDQYAIKELFSYNQTSKALPPKSIIIDKYGNSLRITNPLHFTNELNHVEIYCDSMIPEGFSLIPISKDLKLQITKFNKEIMKKRDSNTIRYAEVVTGFDFKRKPGYAMPKISHILVNTVDSKRVQDIIKQNKELSALLDWKQLITRTKIFEHIETNYSNYD</sequence>
<dbReference type="InParanoid" id="A7TSD5"/>
<proteinExistence type="inferred from homology"/>
<dbReference type="InterPro" id="IPR018327">
    <property type="entry name" value="BHD_2"/>
</dbReference>
<dbReference type="EMBL" id="DS480506">
    <property type="protein sequence ID" value="EDO14820.1"/>
    <property type="molecule type" value="Genomic_DNA"/>
</dbReference>